<organism evidence="4 5">
    <name type="scientific">Rhynchosporium secalis</name>
    <name type="common">Barley scald fungus</name>
    <dbReference type="NCBI Taxonomy" id="38038"/>
    <lineage>
        <taxon>Eukaryota</taxon>
        <taxon>Fungi</taxon>
        <taxon>Dikarya</taxon>
        <taxon>Ascomycota</taxon>
        <taxon>Pezizomycotina</taxon>
        <taxon>Leotiomycetes</taxon>
        <taxon>Helotiales</taxon>
        <taxon>Ploettnerulaceae</taxon>
        <taxon>Rhynchosporium</taxon>
    </lineage>
</organism>
<evidence type="ECO:0000256" key="2">
    <source>
        <dbReference type="SAM" id="Phobius"/>
    </source>
</evidence>
<keyword evidence="1" id="KW-0479">Metal-binding</keyword>
<evidence type="ECO:0000313" key="5">
    <source>
        <dbReference type="Proteomes" id="UP000177625"/>
    </source>
</evidence>
<name>A0A1E1LYR3_RHYSE</name>
<reference evidence="5" key="1">
    <citation type="submission" date="2016-03" db="EMBL/GenBank/DDBJ databases">
        <authorList>
            <person name="Guldener U."/>
        </authorList>
    </citation>
    <scope>NUCLEOTIDE SEQUENCE [LARGE SCALE GENOMIC DNA]</scope>
</reference>
<dbReference type="Proteomes" id="UP000177625">
    <property type="component" value="Unassembled WGS sequence"/>
</dbReference>
<dbReference type="AlphaFoldDB" id="A0A1E1LYR3"/>
<keyword evidence="1" id="KW-0863">Zinc-finger</keyword>
<sequence>MAIFMTKPTPTPPETKLFAPSAHASNYNLGPSQRPYRKDVLLLLFPTTDDLNSFAKDTSKFISPRMRLVPRGALVLDEQEVCAICFGIFHTSPENIINGCTGRKAVMLPCGHIFGQVCIAKTFEKLCPCCPLCTRKYKIRYPNTDRVNELRSEILEDKSLGPWIYRFLIMVSLRPLFTVVDAIMVCGQHMGPRKEFIATWESMIEDNMLQFLIFISTVFFVVKFSLQWSAGILNINRTRNIFDRVWNRVQNLVVDGINRAN</sequence>
<gene>
    <name evidence="4" type="ORF">RSE6_01806</name>
</gene>
<keyword evidence="2" id="KW-1133">Transmembrane helix</keyword>
<dbReference type="Gene3D" id="3.30.40.10">
    <property type="entry name" value="Zinc/RING finger domain, C3HC4 (zinc finger)"/>
    <property type="match status" value="1"/>
</dbReference>
<keyword evidence="5" id="KW-1185">Reference proteome</keyword>
<accession>A0A1E1LYR3</accession>
<evidence type="ECO:0000313" key="4">
    <source>
        <dbReference type="EMBL" id="CZT41980.1"/>
    </source>
</evidence>
<feature type="transmembrane region" description="Helical" evidence="2">
    <location>
        <begin position="208"/>
        <end position="226"/>
    </location>
</feature>
<dbReference type="InterPro" id="IPR013083">
    <property type="entry name" value="Znf_RING/FYVE/PHD"/>
</dbReference>
<dbReference type="PROSITE" id="PS50089">
    <property type="entry name" value="ZF_RING_2"/>
    <property type="match status" value="1"/>
</dbReference>
<feature type="domain" description="RING-type" evidence="3">
    <location>
        <begin position="82"/>
        <end position="134"/>
    </location>
</feature>
<dbReference type="EMBL" id="FJVC01000065">
    <property type="protein sequence ID" value="CZT41980.1"/>
    <property type="molecule type" value="Genomic_DNA"/>
</dbReference>
<evidence type="ECO:0000256" key="1">
    <source>
        <dbReference type="PROSITE-ProRule" id="PRU00175"/>
    </source>
</evidence>
<dbReference type="SUPFAM" id="SSF57850">
    <property type="entry name" value="RING/U-box"/>
    <property type="match status" value="1"/>
</dbReference>
<dbReference type="GO" id="GO:0008270">
    <property type="term" value="F:zinc ion binding"/>
    <property type="evidence" value="ECO:0007669"/>
    <property type="project" value="UniProtKB-KW"/>
</dbReference>
<evidence type="ECO:0000259" key="3">
    <source>
        <dbReference type="PROSITE" id="PS50089"/>
    </source>
</evidence>
<keyword evidence="1" id="KW-0862">Zinc</keyword>
<keyword evidence="2" id="KW-0472">Membrane</keyword>
<keyword evidence="2" id="KW-0812">Transmembrane</keyword>
<protein>
    <recommendedName>
        <fullName evidence="3">RING-type domain-containing protein</fullName>
    </recommendedName>
</protein>
<proteinExistence type="predicted"/>
<dbReference type="InterPro" id="IPR001841">
    <property type="entry name" value="Znf_RING"/>
</dbReference>